<evidence type="ECO:0000313" key="1">
    <source>
        <dbReference type="EMBL" id="KAF7281959.1"/>
    </source>
</evidence>
<evidence type="ECO:0000313" key="2">
    <source>
        <dbReference type="Proteomes" id="UP000625711"/>
    </source>
</evidence>
<organism evidence="1 2">
    <name type="scientific">Rhynchophorus ferrugineus</name>
    <name type="common">Red palm weevil</name>
    <name type="synonym">Curculio ferrugineus</name>
    <dbReference type="NCBI Taxonomy" id="354439"/>
    <lineage>
        <taxon>Eukaryota</taxon>
        <taxon>Metazoa</taxon>
        <taxon>Ecdysozoa</taxon>
        <taxon>Arthropoda</taxon>
        <taxon>Hexapoda</taxon>
        <taxon>Insecta</taxon>
        <taxon>Pterygota</taxon>
        <taxon>Neoptera</taxon>
        <taxon>Endopterygota</taxon>
        <taxon>Coleoptera</taxon>
        <taxon>Polyphaga</taxon>
        <taxon>Cucujiformia</taxon>
        <taxon>Curculionidae</taxon>
        <taxon>Dryophthorinae</taxon>
        <taxon>Rhynchophorus</taxon>
    </lineage>
</organism>
<sequence length="127" mass="14832">SNSPLSEDYPHCMPRIIRVHNYISTRNDSEVGNQIKTDMEWEAEYNTKESCDFSEIEGLVYKPKGHEIYRKSEQIQEGSDSETDDSIDKDIYNDIICWYKVPNLLEPLSSDEEIDNIISLMEDKCLF</sequence>
<name>A0A834ILF3_RHYFE</name>
<dbReference type="AlphaFoldDB" id="A0A834ILF3"/>
<comment type="caution">
    <text evidence="1">The sequence shown here is derived from an EMBL/GenBank/DDBJ whole genome shotgun (WGS) entry which is preliminary data.</text>
</comment>
<dbReference type="EMBL" id="JAACXV010000208">
    <property type="protein sequence ID" value="KAF7281959.1"/>
    <property type="molecule type" value="Genomic_DNA"/>
</dbReference>
<keyword evidence="2" id="KW-1185">Reference proteome</keyword>
<feature type="non-terminal residue" evidence="1">
    <location>
        <position position="1"/>
    </location>
</feature>
<proteinExistence type="predicted"/>
<dbReference type="Proteomes" id="UP000625711">
    <property type="component" value="Unassembled WGS sequence"/>
</dbReference>
<accession>A0A834ILF3</accession>
<protein>
    <submittedName>
        <fullName evidence="1">Uncharacterized protein</fullName>
    </submittedName>
</protein>
<gene>
    <name evidence="1" type="ORF">GWI33_003825</name>
</gene>
<reference evidence="1" key="1">
    <citation type="submission" date="2020-08" db="EMBL/GenBank/DDBJ databases">
        <title>Genome sequencing and assembly of the red palm weevil Rhynchophorus ferrugineus.</title>
        <authorList>
            <person name="Dias G.B."/>
            <person name="Bergman C.M."/>
            <person name="Manee M."/>
        </authorList>
    </citation>
    <scope>NUCLEOTIDE SEQUENCE</scope>
    <source>
        <strain evidence="1">AA-2017</strain>
        <tissue evidence="1">Whole larva</tissue>
    </source>
</reference>